<dbReference type="EMBL" id="CARXXK010000003">
    <property type="protein sequence ID" value="CAI6363552.1"/>
    <property type="molecule type" value="Genomic_DNA"/>
</dbReference>
<accession>A0AAV0X7C2</accession>
<dbReference type="AlphaFoldDB" id="A0AAV0X7C2"/>
<evidence type="ECO:0000313" key="2">
    <source>
        <dbReference type="EMBL" id="CAI6363552.1"/>
    </source>
</evidence>
<feature type="domain" description="DUF4817" evidence="1">
    <location>
        <begin position="19"/>
        <end position="74"/>
    </location>
</feature>
<dbReference type="InterPro" id="IPR032135">
    <property type="entry name" value="DUF4817"/>
</dbReference>
<dbReference type="Proteomes" id="UP001160148">
    <property type="component" value="Unassembled WGS sequence"/>
</dbReference>
<sequence length="126" mass="14333">MLVDGQANAVSVAMERWNVEHRVFVVEQYFRNNDPVVKVQRLFRRNFGIGRRGAVPDRNTVHRWVAGFRRTGSVMKKKPPGTPHSVQIPENVDRVRAAFFVSPRRSARRHAVTLGIVSSFASSHLT</sequence>
<proteinExistence type="predicted"/>
<dbReference type="Pfam" id="PF16087">
    <property type="entry name" value="DUF4817"/>
    <property type="match status" value="1"/>
</dbReference>
<keyword evidence="3" id="KW-1185">Reference proteome</keyword>
<organism evidence="2 3">
    <name type="scientific">Macrosiphum euphorbiae</name>
    <name type="common">potato aphid</name>
    <dbReference type="NCBI Taxonomy" id="13131"/>
    <lineage>
        <taxon>Eukaryota</taxon>
        <taxon>Metazoa</taxon>
        <taxon>Ecdysozoa</taxon>
        <taxon>Arthropoda</taxon>
        <taxon>Hexapoda</taxon>
        <taxon>Insecta</taxon>
        <taxon>Pterygota</taxon>
        <taxon>Neoptera</taxon>
        <taxon>Paraneoptera</taxon>
        <taxon>Hemiptera</taxon>
        <taxon>Sternorrhyncha</taxon>
        <taxon>Aphidomorpha</taxon>
        <taxon>Aphidoidea</taxon>
        <taxon>Aphididae</taxon>
        <taxon>Macrosiphini</taxon>
        <taxon>Macrosiphum</taxon>
    </lineage>
</organism>
<name>A0AAV0X7C2_9HEMI</name>
<reference evidence="2 3" key="1">
    <citation type="submission" date="2023-01" db="EMBL/GenBank/DDBJ databases">
        <authorList>
            <person name="Whitehead M."/>
        </authorList>
    </citation>
    <scope>NUCLEOTIDE SEQUENCE [LARGE SCALE GENOMIC DNA]</scope>
</reference>
<comment type="caution">
    <text evidence="2">The sequence shown here is derived from an EMBL/GenBank/DDBJ whole genome shotgun (WGS) entry which is preliminary data.</text>
</comment>
<gene>
    <name evidence="2" type="ORF">MEUPH1_LOCUS18482</name>
</gene>
<evidence type="ECO:0000259" key="1">
    <source>
        <dbReference type="Pfam" id="PF16087"/>
    </source>
</evidence>
<evidence type="ECO:0000313" key="3">
    <source>
        <dbReference type="Proteomes" id="UP001160148"/>
    </source>
</evidence>
<protein>
    <recommendedName>
        <fullName evidence="1">DUF4817 domain-containing protein</fullName>
    </recommendedName>
</protein>